<gene>
    <name evidence="2" type="ORF">FSCOSCO3_A035903</name>
</gene>
<feature type="region of interest" description="Disordered" evidence="1">
    <location>
        <begin position="1"/>
        <end position="32"/>
    </location>
</feature>
<feature type="non-terminal residue" evidence="2">
    <location>
        <position position="99"/>
    </location>
</feature>
<comment type="caution">
    <text evidence="2">The sequence shown here is derived from an EMBL/GenBank/DDBJ whole genome shotgun (WGS) entry which is preliminary data.</text>
</comment>
<proteinExistence type="predicted"/>
<sequence>MAGHIIHKPTSSRLNLPSAPVPNGPPVTTNAPFPIGRSPRCSKVIWGFAGFLGIGKFTFPLVQMTGDDTVGDRLLVALHVFGRHLRSSSTADCCFYLPT</sequence>
<dbReference type="EMBL" id="CAWUFR010000082">
    <property type="protein sequence ID" value="CAK6965336.1"/>
    <property type="molecule type" value="Genomic_DNA"/>
</dbReference>
<evidence type="ECO:0000313" key="3">
    <source>
        <dbReference type="Proteomes" id="UP001314229"/>
    </source>
</evidence>
<dbReference type="Proteomes" id="UP001314229">
    <property type="component" value="Unassembled WGS sequence"/>
</dbReference>
<organism evidence="2 3">
    <name type="scientific">Scomber scombrus</name>
    <name type="common">Atlantic mackerel</name>
    <name type="synonym">Scomber vernalis</name>
    <dbReference type="NCBI Taxonomy" id="13677"/>
    <lineage>
        <taxon>Eukaryota</taxon>
        <taxon>Metazoa</taxon>
        <taxon>Chordata</taxon>
        <taxon>Craniata</taxon>
        <taxon>Vertebrata</taxon>
        <taxon>Euteleostomi</taxon>
        <taxon>Actinopterygii</taxon>
        <taxon>Neopterygii</taxon>
        <taxon>Teleostei</taxon>
        <taxon>Neoteleostei</taxon>
        <taxon>Acanthomorphata</taxon>
        <taxon>Pelagiaria</taxon>
        <taxon>Scombriformes</taxon>
        <taxon>Scombridae</taxon>
        <taxon>Scomber</taxon>
    </lineage>
</organism>
<keyword evidence="3" id="KW-1185">Reference proteome</keyword>
<accession>A0AAV1P0V0</accession>
<evidence type="ECO:0000313" key="2">
    <source>
        <dbReference type="EMBL" id="CAK6965336.1"/>
    </source>
</evidence>
<name>A0AAV1P0V0_SCOSC</name>
<dbReference type="AlphaFoldDB" id="A0AAV1P0V0"/>
<evidence type="ECO:0000256" key="1">
    <source>
        <dbReference type="SAM" id="MobiDB-lite"/>
    </source>
</evidence>
<reference evidence="2 3" key="1">
    <citation type="submission" date="2024-01" db="EMBL/GenBank/DDBJ databases">
        <authorList>
            <person name="Alioto T."/>
            <person name="Alioto T."/>
            <person name="Gomez Garrido J."/>
        </authorList>
    </citation>
    <scope>NUCLEOTIDE SEQUENCE [LARGE SCALE GENOMIC DNA]</scope>
</reference>
<protein>
    <submittedName>
        <fullName evidence="2">Adenosine deaminase domain-containing protein 1</fullName>
    </submittedName>
</protein>